<keyword evidence="11" id="KW-1185">Reference proteome</keyword>
<dbReference type="InterPro" id="IPR050093">
    <property type="entry name" value="ABC_SmlMolc_Importer"/>
</dbReference>
<dbReference type="PROSITE" id="PS50893">
    <property type="entry name" value="ABC_TRANSPORTER_2"/>
    <property type="match status" value="1"/>
</dbReference>
<dbReference type="EMBL" id="JBHUKR010000021">
    <property type="protein sequence ID" value="MFD2421413.1"/>
    <property type="molecule type" value="Genomic_DNA"/>
</dbReference>
<keyword evidence="4" id="KW-0547">Nucleotide-binding</keyword>
<keyword evidence="3" id="KW-0410">Iron transport</keyword>
<dbReference type="SMART" id="SM00382">
    <property type="entry name" value="AAA"/>
    <property type="match status" value="1"/>
</dbReference>
<dbReference type="SUPFAM" id="SSF52540">
    <property type="entry name" value="P-loop containing nucleoside triphosphate hydrolases"/>
    <property type="match status" value="1"/>
</dbReference>
<dbReference type="InterPro" id="IPR017871">
    <property type="entry name" value="ABC_transporter-like_CS"/>
</dbReference>
<gene>
    <name evidence="10" type="ORF">ACFSXZ_34290</name>
</gene>
<evidence type="ECO:0000259" key="9">
    <source>
        <dbReference type="PROSITE" id="PS50893"/>
    </source>
</evidence>
<dbReference type="RefSeq" id="WP_378269958.1">
    <property type="nucleotide sequence ID" value="NZ_JBHUKR010000021.1"/>
</dbReference>
<dbReference type="PANTHER" id="PTHR42781">
    <property type="entry name" value="SPERMIDINE/PUTRESCINE IMPORT ATP-BINDING PROTEIN POTA"/>
    <property type="match status" value="1"/>
</dbReference>
<organism evidence="10 11">
    <name type="scientific">Amycolatopsis pigmentata</name>
    <dbReference type="NCBI Taxonomy" id="450801"/>
    <lineage>
        <taxon>Bacteria</taxon>
        <taxon>Bacillati</taxon>
        <taxon>Actinomycetota</taxon>
        <taxon>Actinomycetes</taxon>
        <taxon>Pseudonocardiales</taxon>
        <taxon>Pseudonocardiaceae</taxon>
        <taxon>Amycolatopsis</taxon>
    </lineage>
</organism>
<dbReference type="PANTHER" id="PTHR42781:SF4">
    <property type="entry name" value="SPERMIDINE_PUTRESCINE IMPORT ATP-BINDING PROTEIN POTA"/>
    <property type="match status" value="1"/>
</dbReference>
<evidence type="ECO:0000256" key="3">
    <source>
        <dbReference type="ARBA" id="ARBA00022496"/>
    </source>
</evidence>
<keyword evidence="2" id="KW-1003">Cell membrane</keyword>
<keyword evidence="7" id="KW-0406">Ion transport</keyword>
<protein>
    <submittedName>
        <fullName evidence="10">ABC transporter ATP-binding protein</fullName>
    </submittedName>
</protein>
<sequence length="376" mass="40895">MAEVRIEGIARDYGGTGNPAVRDLTLDIADGCVVTLLGPSGCGKTTTLRMIAGLERPDAGTIRVGDKVVASAEKGTFVPPERRDIGMVFQSYALWPHLTVLENVSYPLRMRRVAKSEMRQRSMKVLEQVGLQDKADSYPSRLSGGQQQRAAIARSLVFDPQLLLMDEPFSNLDARLRERMGEDLRELHAKVGVTTVYVTHDQAEAMVLSDEVVVMHEGRILDQGSPQKISLQPATATVASFLGYNTELRGVVDEVVSQSEDTQVVRASGVDWSGCCLSAPDLVKGDQITLAIRTRVLTMTDKPDESGMSCGWLGVVKARRSVGDRDRVTIACADTTFVLEVDTTCTECRVGTKVNVRAAADKVWAVRSGSDLDGNH</sequence>
<dbReference type="CDD" id="cd03259">
    <property type="entry name" value="ABC_Carb_Solutes_like"/>
    <property type="match status" value="1"/>
</dbReference>
<keyword evidence="8" id="KW-0472">Membrane</keyword>
<evidence type="ECO:0000256" key="5">
    <source>
        <dbReference type="ARBA" id="ARBA00022840"/>
    </source>
</evidence>
<dbReference type="PROSITE" id="PS00211">
    <property type="entry name" value="ABC_TRANSPORTER_1"/>
    <property type="match status" value="1"/>
</dbReference>
<evidence type="ECO:0000256" key="2">
    <source>
        <dbReference type="ARBA" id="ARBA00022475"/>
    </source>
</evidence>
<dbReference type="InterPro" id="IPR003439">
    <property type="entry name" value="ABC_transporter-like_ATP-bd"/>
</dbReference>
<reference evidence="11" key="1">
    <citation type="journal article" date="2019" name="Int. J. Syst. Evol. Microbiol.">
        <title>The Global Catalogue of Microorganisms (GCM) 10K type strain sequencing project: providing services to taxonomists for standard genome sequencing and annotation.</title>
        <authorList>
            <consortium name="The Broad Institute Genomics Platform"/>
            <consortium name="The Broad Institute Genome Sequencing Center for Infectious Disease"/>
            <person name="Wu L."/>
            <person name="Ma J."/>
        </authorList>
    </citation>
    <scope>NUCLEOTIDE SEQUENCE [LARGE SCALE GENOMIC DNA]</scope>
    <source>
        <strain evidence="11">CGMCC 4.7645</strain>
    </source>
</reference>
<evidence type="ECO:0000256" key="4">
    <source>
        <dbReference type="ARBA" id="ARBA00022741"/>
    </source>
</evidence>
<dbReference type="Proteomes" id="UP001597417">
    <property type="component" value="Unassembled WGS sequence"/>
</dbReference>
<dbReference type="InterPro" id="IPR015853">
    <property type="entry name" value="ABC_transpr_FbpC"/>
</dbReference>
<dbReference type="InterPro" id="IPR027417">
    <property type="entry name" value="P-loop_NTPase"/>
</dbReference>
<evidence type="ECO:0000256" key="7">
    <source>
        <dbReference type="ARBA" id="ARBA00023065"/>
    </source>
</evidence>
<evidence type="ECO:0000256" key="6">
    <source>
        <dbReference type="ARBA" id="ARBA00023004"/>
    </source>
</evidence>
<keyword evidence="6" id="KW-0408">Iron</keyword>
<dbReference type="Pfam" id="PF00005">
    <property type="entry name" value="ABC_tran"/>
    <property type="match status" value="1"/>
</dbReference>
<evidence type="ECO:0000256" key="8">
    <source>
        <dbReference type="ARBA" id="ARBA00023136"/>
    </source>
</evidence>
<proteinExistence type="predicted"/>
<dbReference type="InterPro" id="IPR003593">
    <property type="entry name" value="AAA+_ATPase"/>
</dbReference>
<evidence type="ECO:0000256" key="1">
    <source>
        <dbReference type="ARBA" id="ARBA00022448"/>
    </source>
</evidence>
<evidence type="ECO:0000313" key="10">
    <source>
        <dbReference type="EMBL" id="MFD2421413.1"/>
    </source>
</evidence>
<feature type="domain" description="ABC transporter" evidence="9">
    <location>
        <begin position="4"/>
        <end position="242"/>
    </location>
</feature>
<dbReference type="GO" id="GO:0005524">
    <property type="term" value="F:ATP binding"/>
    <property type="evidence" value="ECO:0007669"/>
    <property type="project" value="UniProtKB-KW"/>
</dbReference>
<name>A0ABW5G275_9PSEU</name>
<evidence type="ECO:0000313" key="11">
    <source>
        <dbReference type="Proteomes" id="UP001597417"/>
    </source>
</evidence>
<dbReference type="Gene3D" id="3.40.50.300">
    <property type="entry name" value="P-loop containing nucleotide triphosphate hydrolases"/>
    <property type="match status" value="1"/>
</dbReference>
<accession>A0ABW5G275</accession>
<comment type="caution">
    <text evidence="10">The sequence shown here is derived from an EMBL/GenBank/DDBJ whole genome shotgun (WGS) entry which is preliminary data.</text>
</comment>
<keyword evidence="5 10" id="KW-0067">ATP-binding</keyword>
<keyword evidence="1" id="KW-0813">Transport</keyword>